<evidence type="ECO:0000313" key="3">
    <source>
        <dbReference type="Proteomes" id="UP000799539"/>
    </source>
</evidence>
<name>A0A6A6FR13_9PEZI</name>
<dbReference type="Proteomes" id="UP000799539">
    <property type="component" value="Unassembled WGS sequence"/>
</dbReference>
<protein>
    <submittedName>
        <fullName evidence="2">Uncharacterized protein</fullName>
    </submittedName>
</protein>
<dbReference type="AlphaFoldDB" id="A0A6A6FR13"/>
<feature type="region of interest" description="Disordered" evidence="1">
    <location>
        <begin position="1"/>
        <end position="20"/>
    </location>
</feature>
<evidence type="ECO:0000256" key="1">
    <source>
        <dbReference type="SAM" id="MobiDB-lite"/>
    </source>
</evidence>
<evidence type="ECO:0000313" key="2">
    <source>
        <dbReference type="EMBL" id="KAF2215916.1"/>
    </source>
</evidence>
<accession>A0A6A6FR13</accession>
<organism evidence="2 3">
    <name type="scientific">Cercospora zeae-maydis SCOH1-5</name>
    <dbReference type="NCBI Taxonomy" id="717836"/>
    <lineage>
        <taxon>Eukaryota</taxon>
        <taxon>Fungi</taxon>
        <taxon>Dikarya</taxon>
        <taxon>Ascomycota</taxon>
        <taxon>Pezizomycotina</taxon>
        <taxon>Dothideomycetes</taxon>
        <taxon>Dothideomycetidae</taxon>
        <taxon>Mycosphaerellales</taxon>
        <taxon>Mycosphaerellaceae</taxon>
        <taxon>Cercospora</taxon>
    </lineage>
</organism>
<sequence>MSAKKRKDSSATVLGGAQQEDEELVDAVYGRSYETYRPAHDAALPRYGDRPGESEKSGQIQYSTAKRHARSGSWMRFSTWVQTRVLSCGGGGR</sequence>
<keyword evidence="3" id="KW-1185">Reference proteome</keyword>
<reference evidence="2" key="1">
    <citation type="journal article" date="2020" name="Stud. Mycol.">
        <title>101 Dothideomycetes genomes: a test case for predicting lifestyles and emergence of pathogens.</title>
        <authorList>
            <person name="Haridas S."/>
            <person name="Albert R."/>
            <person name="Binder M."/>
            <person name="Bloem J."/>
            <person name="Labutti K."/>
            <person name="Salamov A."/>
            <person name="Andreopoulos B."/>
            <person name="Baker S."/>
            <person name="Barry K."/>
            <person name="Bills G."/>
            <person name="Bluhm B."/>
            <person name="Cannon C."/>
            <person name="Castanera R."/>
            <person name="Culley D."/>
            <person name="Daum C."/>
            <person name="Ezra D."/>
            <person name="Gonzalez J."/>
            <person name="Henrissat B."/>
            <person name="Kuo A."/>
            <person name="Liang C."/>
            <person name="Lipzen A."/>
            <person name="Lutzoni F."/>
            <person name="Magnuson J."/>
            <person name="Mondo S."/>
            <person name="Nolan M."/>
            <person name="Ohm R."/>
            <person name="Pangilinan J."/>
            <person name="Park H.-J."/>
            <person name="Ramirez L."/>
            <person name="Alfaro M."/>
            <person name="Sun H."/>
            <person name="Tritt A."/>
            <person name="Yoshinaga Y."/>
            <person name="Zwiers L.-H."/>
            <person name="Turgeon B."/>
            <person name="Goodwin S."/>
            <person name="Spatafora J."/>
            <person name="Crous P."/>
            <person name="Grigoriev I."/>
        </authorList>
    </citation>
    <scope>NUCLEOTIDE SEQUENCE</scope>
    <source>
        <strain evidence="2">SCOH1-5</strain>
    </source>
</reference>
<dbReference type="OrthoDB" id="5377213at2759"/>
<feature type="compositionally biased region" description="Basic and acidic residues" evidence="1">
    <location>
        <begin position="47"/>
        <end position="56"/>
    </location>
</feature>
<proteinExistence type="predicted"/>
<feature type="region of interest" description="Disordered" evidence="1">
    <location>
        <begin position="40"/>
        <end position="68"/>
    </location>
</feature>
<dbReference type="EMBL" id="ML992665">
    <property type="protein sequence ID" value="KAF2215916.1"/>
    <property type="molecule type" value="Genomic_DNA"/>
</dbReference>
<gene>
    <name evidence="2" type="ORF">CERZMDRAFT_90026</name>
</gene>